<feature type="domain" description="P-type ATPase A" evidence="11">
    <location>
        <begin position="341"/>
        <end position="442"/>
    </location>
</feature>
<name>A0A1Y4L6Y2_9FIRM</name>
<organism evidence="12 13">
    <name type="scientific">Butyricicoccus pullicaecorum</name>
    <dbReference type="NCBI Taxonomy" id="501571"/>
    <lineage>
        <taxon>Bacteria</taxon>
        <taxon>Bacillati</taxon>
        <taxon>Bacillota</taxon>
        <taxon>Clostridia</taxon>
        <taxon>Eubacteriales</taxon>
        <taxon>Butyricicoccaceae</taxon>
        <taxon>Butyricicoccus</taxon>
    </lineage>
</organism>
<dbReference type="SUPFAM" id="SSF55008">
    <property type="entry name" value="HMA, heavy metal-associated domain"/>
    <property type="match status" value="1"/>
</dbReference>
<evidence type="ECO:0000256" key="8">
    <source>
        <dbReference type="ARBA" id="ARBA00049338"/>
    </source>
</evidence>
<dbReference type="InterPro" id="IPR023298">
    <property type="entry name" value="ATPase_P-typ_TM_dom_sf"/>
</dbReference>
<dbReference type="GO" id="GO:0005524">
    <property type="term" value="F:ATP binding"/>
    <property type="evidence" value="ECO:0007669"/>
    <property type="project" value="UniProtKB-UniRule"/>
</dbReference>
<gene>
    <name evidence="12" type="ORF">B5F17_09400</name>
</gene>
<feature type="compositionally biased region" description="Basic and acidic residues" evidence="10">
    <location>
        <begin position="133"/>
        <end position="142"/>
    </location>
</feature>
<dbReference type="Pfam" id="PF00122">
    <property type="entry name" value="E1-E2_ATPase"/>
    <property type="match status" value="1"/>
</dbReference>
<keyword evidence="9" id="KW-0067">ATP-binding</keyword>
<feature type="region of interest" description="Disordered" evidence="10">
    <location>
        <begin position="1"/>
        <end position="142"/>
    </location>
</feature>
<feature type="transmembrane region" description="Helical" evidence="9">
    <location>
        <begin position="789"/>
        <end position="812"/>
    </location>
</feature>
<evidence type="ECO:0000256" key="3">
    <source>
        <dbReference type="ARBA" id="ARBA00022539"/>
    </source>
</evidence>
<dbReference type="SUPFAM" id="SSF81665">
    <property type="entry name" value="Calcium ATPase, transmembrane domain M"/>
    <property type="match status" value="1"/>
</dbReference>
<feature type="transmembrane region" description="Helical" evidence="9">
    <location>
        <begin position="259"/>
        <end position="280"/>
    </location>
</feature>
<keyword evidence="6 9" id="KW-0472">Membrane</keyword>
<dbReference type="InterPro" id="IPR023214">
    <property type="entry name" value="HAD_sf"/>
</dbReference>
<reference evidence="13" key="1">
    <citation type="submission" date="2017-04" db="EMBL/GenBank/DDBJ databases">
        <title>Function of individual gut microbiota members based on whole genome sequencing of pure cultures obtained from chicken caecum.</title>
        <authorList>
            <person name="Medvecky M."/>
            <person name="Cejkova D."/>
            <person name="Polansky O."/>
            <person name="Karasova D."/>
            <person name="Kubasova T."/>
            <person name="Cizek A."/>
            <person name="Rychlik I."/>
        </authorList>
    </citation>
    <scope>NUCLEOTIDE SEQUENCE [LARGE SCALE GENOMIC DNA]</scope>
    <source>
        <strain evidence="13">An180</strain>
    </source>
</reference>
<keyword evidence="4 9" id="KW-0812">Transmembrane</keyword>
<evidence type="ECO:0000256" key="9">
    <source>
        <dbReference type="RuleBase" id="RU362081"/>
    </source>
</evidence>
<evidence type="ECO:0000259" key="11">
    <source>
        <dbReference type="Pfam" id="PF00122"/>
    </source>
</evidence>
<dbReference type="Gene3D" id="3.40.1110.10">
    <property type="entry name" value="Calcium-transporting ATPase, cytoplasmic domain N"/>
    <property type="match status" value="1"/>
</dbReference>
<evidence type="ECO:0000256" key="7">
    <source>
        <dbReference type="ARBA" id="ARBA00039103"/>
    </source>
</evidence>
<dbReference type="SUPFAM" id="SSF81653">
    <property type="entry name" value="Calcium ATPase, transduction domain A"/>
    <property type="match status" value="1"/>
</dbReference>
<evidence type="ECO:0000256" key="6">
    <source>
        <dbReference type="ARBA" id="ARBA00023136"/>
    </source>
</evidence>
<dbReference type="PANTHER" id="PTHR48085">
    <property type="entry name" value="CADMIUM/ZINC-TRANSPORTING ATPASE HMA2-RELATED"/>
    <property type="match status" value="1"/>
</dbReference>
<dbReference type="Gene3D" id="3.40.50.1000">
    <property type="entry name" value="HAD superfamily/HAD-like"/>
    <property type="match status" value="1"/>
</dbReference>
<feature type="transmembrane region" description="Helical" evidence="9">
    <location>
        <begin position="492"/>
        <end position="512"/>
    </location>
</feature>
<dbReference type="InterPro" id="IPR027256">
    <property type="entry name" value="P-typ_ATPase_IB"/>
</dbReference>
<dbReference type="GO" id="GO:0008551">
    <property type="term" value="F:P-type cadmium transporter activity"/>
    <property type="evidence" value="ECO:0007669"/>
    <property type="project" value="UniProtKB-EC"/>
</dbReference>
<keyword evidence="3" id="KW-0104">Cadmium</keyword>
<dbReference type="InterPro" id="IPR023299">
    <property type="entry name" value="ATPase_P-typ_cyto_dom_N"/>
</dbReference>
<dbReference type="Gene3D" id="2.70.150.10">
    <property type="entry name" value="Calcium-transporting ATPase, cytoplasmic transduction domain A"/>
    <property type="match status" value="1"/>
</dbReference>
<proteinExistence type="inferred from homology"/>
<protein>
    <recommendedName>
        <fullName evidence="7">Cd(2+)-exporting ATPase</fullName>
        <ecNumber evidence="7">7.2.2.21</ecNumber>
    </recommendedName>
</protein>
<dbReference type="InterPro" id="IPR051014">
    <property type="entry name" value="Cation_Transport_ATPase_IB"/>
</dbReference>
<evidence type="ECO:0000256" key="10">
    <source>
        <dbReference type="SAM" id="MobiDB-lite"/>
    </source>
</evidence>
<dbReference type="InterPro" id="IPR036163">
    <property type="entry name" value="HMA_dom_sf"/>
</dbReference>
<dbReference type="InterPro" id="IPR001757">
    <property type="entry name" value="P_typ_ATPase"/>
</dbReference>
<dbReference type="GO" id="GO:0016887">
    <property type="term" value="F:ATP hydrolysis activity"/>
    <property type="evidence" value="ECO:0007669"/>
    <property type="project" value="InterPro"/>
</dbReference>
<dbReference type="Pfam" id="PF00702">
    <property type="entry name" value="Hydrolase"/>
    <property type="match status" value="1"/>
</dbReference>
<comment type="catalytic activity">
    <reaction evidence="8">
        <text>Cd(2+)(in) + ATP + H2O = Cd(2+)(out) + ADP + phosphate + H(+)</text>
        <dbReference type="Rhea" id="RHEA:12132"/>
        <dbReference type="ChEBI" id="CHEBI:15377"/>
        <dbReference type="ChEBI" id="CHEBI:15378"/>
        <dbReference type="ChEBI" id="CHEBI:30616"/>
        <dbReference type="ChEBI" id="CHEBI:43474"/>
        <dbReference type="ChEBI" id="CHEBI:48775"/>
        <dbReference type="ChEBI" id="CHEBI:456216"/>
        <dbReference type="EC" id="7.2.2.21"/>
    </reaction>
</comment>
<dbReference type="EC" id="7.2.2.21" evidence="7"/>
<feature type="transmembrane region" description="Helical" evidence="9">
    <location>
        <begin position="232"/>
        <end position="252"/>
    </location>
</feature>
<dbReference type="InterPro" id="IPR036412">
    <property type="entry name" value="HAD-like_sf"/>
</dbReference>
<comment type="subcellular location">
    <subcellularLocation>
        <location evidence="9">Cell membrane</location>
    </subcellularLocation>
    <subcellularLocation>
        <location evidence="1">Membrane</location>
        <topology evidence="1">Multi-pass membrane protein</topology>
    </subcellularLocation>
</comment>
<dbReference type="GO" id="GO:0005886">
    <property type="term" value="C:plasma membrane"/>
    <property type="evidence" value="ECO:0007669"/>
    <property type="project" value="UniProtKB-SubCell"/>
</dbReference>
<evidence type="ECO:0000256" key="1">
    <source>
        <dbReference type="ARBA" id="ARBA00004141"/>
    </source>
</evidence>
<dbReference type="NCBIfam" id="TIGR01525">
    <property type="entry name" value="ATPase-IB_hvy"/>
    <property type="match status" value="1"/>
</dbReference>
<comment type="caution">
    <text evidence="12">The sequence shown here is derived from an EMBL/GenBank/DDBJ whole genome shotgun (WGS) entry which is preliminary data.</text>
</comment>
<dbReference type="InterPro" id="IPR059000">
    <property type="entry name" value="ATPase_P-type_domA"/>
</dbReference>
<evidence type="ECO:0000256" key="2">
    <source>
        <dbReference type="ARBA" id="ARBA00006024"/>
    </source>
</evidence>
<dbReference type="PANTHER" id="PTHR48085:SF5">
    <property type="entry name" value="CADMIUM_ZINC-TRANSPORTING ATPASE HMA4-RELATED"/>
    <property type="match status" value="1"/>
</dbReference>
<evidence type="ECO:0000313" key="12">
    <source>
        <dbReference type="EMBL" id="OUP52466.1"/>
    </source>
</evidence>
<accession>A0A1Y4L6Y2</accession>
<keyword evidence="5 9" id="KW-1133">Transmembrane helix</keyword>
<dbReference type="SUPFAM" id="SSF56784">
    <property type="entry name" value="HAD-like"/>
    <property type="match status" value="1"/>
</dbReference>
<feature type="compositionally biased region" description="Acidic residues" evidence="10">
    <location>
        <begin position="65"/>
        <end position="113"/>
    </location>
</feature>
<sequence>MCPHIQKHFLPAHSHKGVDRMSLEPTRKSPSSDEDDSLLDADLLAIFGDTPDEDQDVSQPAPADEPAEDTEALPSFDEDTDEGVQPESLDESDPLDEFEPFSDLPDEDTDETPPAEPLQVPEQPEAIPVGDSPKVEPPRKRTDEDNYRVYLLKNLSSAHTAACIEEKLRKLTGISDAVVVYATQQLRFLADDPDARLDQIRRICMSIDPSVELVPLSHAPRNRQEFHKPGQMRGLIAGVAFLILGALAQFFLPQIPLIPMFILCLSYVILGGDILLSALGTIKNGRVFDANVLLSLATLGVIAMGAYVEAALVMLIYRLGMWFEQRTVAKHRRHILSAVDMRPEVVHRIDNQGVVHTIPAAEAQVGDLLLIRPGDRIPLDGIVRAGQSRLDTSPITGNAAPMAVAPNTAIVSGCINGTGALQLEVTHALPDALVTRILEAVETAAADSSQMERRFLRFSRIYTPIIVLLAVLTALIPSFITGEWARWVHTGLTFLVVSYPGALILSVPLALFSGIGAGAEHGILFRGGSVLESLKDIRTIVLEQYSTLSRGKLEVQAVVPAPGMNESALLSMAASCELNADHAFARCIRMAAQERNMQVVPPSRVQEIPGQGIVAMISGVTVLCGHRSLLETAHVDLSGYTPAESGTDVLVAAGGRFAGVLHITEAVKPGIKTTMKRLRALGLTTVLMTASSSEQAEALAAQLDIQEVQAGISPDQRDTVLEETERAHGAALYVSDSASSAAAVTAVMGPSAPSALQAADLVFLTSDPQAICHAFDLSYLSLRAARQNIILALVVKLIILLLGFAGVAWLWLAVLLDTLATVLCLQNALRVLRPKN</sequence>
<dbReference type="NCBIfam" id="TIGR01494">
    <property type="entry name" value="ATPase_P-type"/>
    <property type="match status" value="1"/>
</dbReference>
<dbReference type="AlphaFoldDB" id="A0A1Y4L6Y2"/>
<feature type="transmembrane region" description="Helical" evidence="9">
    <location>
        <begin position="461"/>
        <end position="480"/>
    </location>
</feature>
<dbReference type="GO" id="GO:0046872">
    <property type="term" value="F:metal ion binding"/>
    <property type="evidence" value="ECO:0007669"/>
    <property type="project" value="UniProtKB-KW"/>
</dbReference>
<comment type="similarity">
    <text evidence="2 9">Belongs to the cation transport ATPase (P-type) (TC 3.A.3) family. Type IB subfamily.</text>
</comment>
<keyword evidence="9" id="KW-0479">Metal-binding</keyword>
<evidence type="ECO:0000256" key="4">
    <source>
        <dbReference type="ARBA" id="ARBA00022692"/>
    </source>
</evidence>
<evidence type="ECO:0000313" key="13">
    <source>
        <dbReference type="Proteomes" id="UP000195897"/>
    </source>
</evidence>
<keyword evidence="9" id="KW-1003">Cell membrane</keyword>
<evidence type="ECO:0000256" key="5">
    <source>
        <dbReference type="ARBA" id="ARBA00022989"/>
    </source>
</evidence>
<feature type="compositionally biased region" description="Basic and acidic residues" evidence="10">
    <location>
        <begin position="16"/>
        <end position="31"/>
    </location>
</feature>
<dbReference type="InterPro" id="IPR008250">
    <property type="entry name" value="ATPase_P-typ_transduc_dom_A_sf"/>
</dbReference>
<keyword evidence="9" id="KW-0547">Nucleotide-binding</keyword>
<dbReference type="Proteomes" id="UP000195897">
    <property type="component" value="Unassembled WGS sequence"/>
</dbReference>
<feature type="transmembrane region" description="Helical" evidence="9">
    <location>
        <begin position="292"/>
        <end position="317"/>
    </location>
</feature>
<dbReference type="EMBL" id="NFKK01000010">
    <property type="protein sequence ID" value="OUP52466.1"/>
    <property type="molecule type" value="Genomic_DNA"/>
</dbReference>